<comment type="caution">
    <text evidence="1">The sequence shown here is derived from an EMBL/GenBank/DDBJ whole genome shotgun (WGS) entry which is preliminary data.</text>
</comment>
<evidence type="ECO:0000313" key="1">
    <source>
        <dbReference type="EMBL" id="GFQ93115.1"/>
    </source>
</evidence>
<name>A0A8X6FZG5_TRICU</name>
<proteinExistence type="predicted"/>
<organism evidence="1 2">
    <name type="scientific">Trichonephila clavata</name>
    <name type="common">Joro spider</name>
    <name type="synonym">Nephila clavata</name>
    <dbReference type="NCBI Taxonomy" id="2740835"/>
    <lineage>
        <taxon>Eukaryota</taxon>
        <taxon>Metazoa</taxon>
        <taxon>Ecdysozoa</taxon>
        <taxon>Arthropoda</taxon>
        <taxon>Chelicerata</taxon>
        <taxon>Arachnida</taxon>
        <taxon>Araneae</taxon>
        <taxon>Araneomorphae</taxon>
        <taxon>Entelegynae</taxon>
        <taxon>Araneoidea</taxon>
        <taxon>Nephilidae</taxon>
        <taxon>Trichonephila</taxon>
    </lineage>
</organism>
<dbReference type="OrthoDB" id="6434830at2759"/>
<evidence type="ECO:0000313" key="2">
    <source>
        <dbReference type="Proteomes" id="UP000887116"/>
    </source>
</evidence>
<keyword evidence="2" id="KW-1185">Reference proteome</keyword>
<accession>A0A8X6FZG5</accession>
<dbReference type="AlphaFoldDB" id="A0A8X6FZG5"/>
<sequence length="101" mass="11063">MSREGVLLLELNDVINCLQEVADECMGEEEDDELDQMLQESRVLIAGNCPTVGEEGDNDIKECVQKIDDEVVECLGEGVSQAMNSILESPTEVDENALQCS</sequence>
<protein>
    <submittedName>
        <fullName evidence="1">Uncharacterized protein</fullName>
    </submittedName>
</protein>
<dbReference type="EMBL" id="BMAO01033977">
    <property type="protein sequence ID" value="GFQ93115.1"/>
    <property type="molecule type" value="Genomic_DNA"/>
</dbReference>
<reference evidence="1" key="1">
    <citation type="submission" date="2020-07" db="EMBL/GenBank/DDBJ databases">
        <title>Multicomponent nature underlies the extraordinary mechanical properties of spider dragline silk.</title>
        <authorList>
            <person name="Kono N."/>
            <person name="Nakamura H."/>
            <person name="Mori M."/>
            <person name="Yoshida Y."/>
            <person name="Ohtoshi R."/>
            <person name="Malay A.D."/>
            <person name="Moran D.A.P."/>
            <person name="Tomita M."/>
            <person name="Numata K."/>
            <person name="Arakawa K."/>
        </authorList>
    </citation>
    <scope>NUCLEOTIDE SEQUENCE</scope>
</reference>
<dbReference type="Proteomes" id="UP000887116">
    <property type="component" value="Unassembled WGS sequence"/>
</dbReference>
<gene>
    <name evidence="1" type="ORF">TNCT_529571</name>
</gene>